<evidence type="ECO:0008006" key="4">
    <source>
        <dbReference type="Google" id="ProtNLM"/>
    </source>
</evidence>
<dbReference type="EMBL" id="FOTW01000026">
    <property type="protein sequence ID" value="SFM63733.1"/>
    <property type="molecule type" value="Genomic_DNA"/>
</dbReference>
<evidence type="ECO:0000313" key="2">
    <source>
        <dbReference type="EMBL" id="SFM63733.1"/>
    </source>
</evidence>
<gene>
    <name evidence="2" type="ORF">SAMN02982985_04771</name>
</gene>
<evidence type="ECO:0000313" key="3">
    <source>
        <dbReference type="Proteomes" id="UP000199470"/>
    </source>
</evidence>
<feature type="chain" id="PRO_5011779358" description="Peptidase propeptide and YPEB domain-containing protein" evidence="1">
    <location>
        <begin position="19"/>
        <end position="85"/>
    </location>
</feature>
<dbReference type="AlphaFoldDB" id="A0A1I4SHF4"/>
<dbReference type="RefSeq" id="WP_139236711.1">
    <property type="nucleotide sequence ID" value="NZ_FOTW01000026.1"/>
</dbReference>
<keyword evidence="1" id="KW-0732">Signal</keyword>
<organism evidence="2 3">
    <name type="scientific">Rugamonas rubra</name>
    <dbReference type="NCBI Taxonomy" id="758825"/>
    <lineage>
        <taxon>Bacteria</taxon>
        <taxon>Pseudomonadati</taxon>
        <taxon>Pseudomonadota</taxon>
        <taxon>Betaproteobacteria</taxon>
        <taxon>Burkholderiales</taxon>
        <taxon>Oxalobacteraceae</taxon>
        <taxon>Telluria group</taxon>
        <taxon>Rugamonas</taxon>
    </lineage>
</organism>
<proteinExistence type="predicted"/>
<reference evidence="2 3" key="1">
    <citation type="submission" date="2016-10" db="EMBL/GenBank/DDBJ databases">
        <authorList>
            <person name="de Groot N.N."/>
        </authorList>
    </citation>
    <scope>NUCLEOTIDE SEQUENCE [LARGE SCALE GENOMIC DNA]</scope>
    <source>
        <strain evidence="2 3">ATCC 43154</strain>
    </source>
</reference>
<name>A0A1I4SHF4_9BURK</name>
<accession>A0A1I4SHF4</accession>
<feature type="signal peptide" evidence="1">
    <location>
        <begin position="1"/>
        <end position="18"/>
    </location>
</feature>
<dbReference type="Proteomes" id="UP000199470">
    <property type="component" value="Unassembled WGS sequence"/>
</dbReference>
<evidence type="ECO:0000256" key="1">
    <source>
        <dbReference type="SAM" id="SignalP"/>
    </source>
</evidence>
<protein>
    <recommendedName>
        <fullName evidence="4">Peptidase propeptide and YPEB domain-containing protein</fullName>
    </recommendedName>
</protein>
<dbReference type="STRING" id="758825.SAMN02982985_04771"/>
<sequence>MKTRLILAALIAAPLAAADPLTDMEIQRDVVEYRLSQGESRAEVCEVAERYFDVRCQDTGSEFILQRGENLDITYMVTISTKDAP</sequence>
<keyword evidence="3" id="KW-1185">Reference proteome</keyword>